<evidence type="ECO:0000313" key="2">
    <source>
        <dbReference type="Proteomes" id="UP000244884"/>
    </source>
</evidence>
<evidence type="ECO:0008006" key="3">
    <source>
        <dbReference type="Google" id="ProtNLM"/>
    </source>
</evidence>
<dbReference type="AlphaFoldDB" id="A0A2U8DF41"/>
<dbReference type="EMBL" id="CP029161">
    <property type="protein sequence ID" value="AWH90436.1"/>
    <property type="molecule type" value="Genomic_DNA"/>
</dbReference>
<dbReference type="OrthoDB" id="6554269at2"/>
<reference evidence="1 2" key="1">
    <citation type="submission" date="2018-04" db="EMBL/GenBank/DDBJ databases">
        <title>Genome sequence of Buchnera aphidicola from Melaphis sacchari.</title>
        <authorList>
            <person name="Geib S.M."/>
            <person name="Palmer N.A."/>
            <person name="Sattler S.E."/>
            <person name="Sarath G."/>
        </authorList>
    </citation>
    <scope>NUCLEOTIDE SEQUENCE [LARGE SCALE GENOMIC DNA]</scope>
    <source>
        <strain evidence="1 2">LSU</strain>
    </source>
</reference>
<proteinExistence type="predicted"/>
<gene>
    <name evidence="1" type="ORF">DD681_01250</name>
</gene>
<sequence length="172" mass="20173">MNKNLLFWIIIIFFLNNCSFLEKIDFFPEKKTLFLNFKLSAQDIIKTMLNNKNIIFSKKISLYVGIINNKSNIFLENKKLTNILKKEILKKINQIKIIDYKTINKTKKQLGSSINNNALDIPTSILLSRSNNITYYLNSCISGKKEPFFLKVQLILVKTGEILFYKTKKIYF</sequence>
<organism evidence="1 2">
    <name type="scientific">Buchnera aphidicola</name>
    <name type="common">Melanaphis sacchari</name>
    <dbReference type="NCBI Taxonomy" id="2173854"/>
    <lineage>
        <taxon>Bacteria</taxon>
        <taxon>Pseudomonadati</taxon>
        <taxon>Pseudomonadota</taxon>
        <taxon>Gammaproteobacteria</taxon>
        <taxon>Enterobacterales</taxon>
        <taxon>Erwiniaceae</taxon>
        <taxon>Buchnera</taxon>
    </lineage>
</organism>
<name>A0A2U8DF41_9GAMM</name>
<dbReference type="Proteomes" id="UP000244884">
    <property type="component" value="Chromosome"/>
</dbReference>
<dbReference type="InterPro" id="IPR014094">
    <property type="entry name" value="LpoB"/>
</dbReference>
<dbReference type="Gene3D" id="3.40.50.10610">
    <property type="entry name" value="ABC-type transport auxiliary lipoprotein component"/>
    <property type="match status" value="1"/>
</dbReference>
<evidence type="ECO:0000313" key="1">
    <source>
        <dbReference type="EMBL" id="AWH90436.1"/>
    </source>
</evidence>
<dbReference type="RefSeq" id="WP_158341207.1">
    <property type="nucleotide sequence ID" value="NZ_CP029161.1"/>
</dbReference>
<protein>
    <recommendedName>
        <fullName evidence="3">Penicillin-binding protein activator LpoB</fullName>
    </recommendedName>
</protein>
<dbReference type="Pfam" id="PF13036">
    <property type="entry name" value="LpoB"/>
    <property type="match status" value="1"/>
</dbReference>
<accession>A0A2U8DF41</accession>